<name>A0A0N9YAN1_MYCFO</name>
<feature type="compositionally biased region" description="Acidic residues" evidence="1">
    <location>
        <begin position="28"/>
        <end position="38"/>
    </location>
</feature>
<dbReference type="Proteomes" id="UP000057134">
    <property type="component" value="Chromosome"/>
</dbReference>
<dbReference type="KEGG" id="mft:XA26_32330"/>
<keyword evidence="3" id="KW-1185">Reference proteome</keyword>
<dbReference type="PATRIC" id="fig|1766.6.peg.3218"/>
<dbReference type="AlphaFoldDB" id="A0A0N9YAN1"/>
<accession>A0A0N9YAN1</accession>
<dbReference type="EMBL" id="CP011269">
    <property type="protein sequence ID" value="ALI27062.1"/>
    <property type="molecule type" value="Genomic_DNA"/>
</dbReference>
<protein>
    <submittedName>
        <fullName evidence="2">Uncharacterized protein</fullName>
    </submittedName>
</protein>
<proteinExistence type="predicted"/>
<organism evidence="2 3">
    <name type="scientific">Mycolicibacterium fortuitum</name>
    <name type="common">Mycobacterium fortuitum</name>
    <dbReference type="NCBI Taxonomy" id="1766"/>
    <lineage>
        <taxon>Bacteria</taxon>
        <taxon>Bacillati</taxon>
        <taxon>Actinomycetota</taxon>
        <taxon>Actinomycetes</taxon>
        <taxon>Mycobacteriales</taxon>
        <taxon>Mycobacteriaceae</taxon>
        <taxon>Mycolicibacterium</taxon>
    </lineage>
</organism>
<sequence length="38" mass="4105">MHPQRFRLADSGRRPGSPCIVAHRPEDALGEMDDGGDG</sequence>
<feature type="region of interest" description="Disordered" evidence="1">
    <location>
        <begin position="1"/>
        <end position="38"/>
    </location>
</feature>
<evidence type="ECO:0000313" key="2">
    <source>
        <dbReference type="EMBL" id="ALI27062.1"/>
    </source>
</evidence>
<dbReference type="STRING" id="1766.XA26_32330"/>
<evidence type="ECO:0000256" key="1">
    <source>
        <dbReference type="SAM" id="MobiDB-lite"/>
    </source>
</evidence>
<gene>
    <name evidence="2" type="ORF">XA26_32330</name>
</gene>
<evidence type="ECO:0000313" key="3">
    <source>
        <dbReference type="Proteomes" id="UP000057134"/>
    </source>
</evidence>
<reference evidence="2 3" key="1">
    <citation type="journal article" date="2015" name="MBio">
        <title>Enzymatic Degradation of Phenazines Can Generate Energy and Protect Sensitive Organisms from Toxicity.</title>
        <authorList>
            <person name="Costa K.C."/>
            <person name="Bergkessel M."/>
            <person name="Saunders S."/>
            <person name="Korlach J."/>
            <person name="Newman D.K."/>
        </authorList>
    </citation>
    <scope>NUCLEOTIDE SEQUENCE [LARGE SCALE GENOMIC DNA]</scope>
    <source>
        <strain evidence="2 3">CT6</strain>
    </source>
</reference>